<dbReference type="EMBL" id="CAJZAG010000012">
    <property type="protein sequence ID" value="CAG9184145.1"/>
    <property type="molecule type" value="Genomic_DNA"/>
</dbReference>
<comment type="caution">
    <text evidence="1">The sequence shown here is derived from an EMBL/GenBank/DDBJ whole genome shotgun (WGS) entry which is preliminary data.</text>
</comment>
<protein>
    <submittedName>
        <fullName evidence="1">Uncharacterized protein</fullName>
    </submittedName>
</protein>
<evidence type="ECO:0000313" key="1">
    <source>
        <dbReference type="EMBL" id="CAG9184145.1"/>
    </source>
</evidence>
<sequence length="287" mass="32577">MPTALDSASSLTDEVLTKMIADAERTYKFLKSTPQTLRAARLMRNYRFMFDDRQTPVVASFEFLKHRAAQDDPRGGEFDLSDFVFAIKMFGLQVFERKGMKYFLGRNMPAGVRRVREGKEDKYEPVPLNDADSVRKLEFNVFQGGRTKIQINEIQSATNKLLREYRELLLANHLGKLRASGLSIGDCRDRMRSEHSVKDHEFARVRTIAIELGVFKPGRAAAKESSRVMLDPDVQEFLGRVRAEKKAAGARENQLSMSKLLNNAVRELHLIATGEPLPRATRALTVD</sequence>
<keyword evidence="2" id="KW-1185">Reference proteome</keyword>
<accession>A0ABN7ZDV7</accession>
<dbReference type="Proteomes" id="UP000706525">
    <property type="component" value="Unassembled WGS sequence"/>
</dbReference>
<proteinExistence type="predicted"/>
<reference evidence="1 2" key="1">
    <citation type="submission" date="2021-08" db="EMBL/GenBank/DDBJ databases">
        <authorList>
            <person name="Peeters C."/>
        </authorList>
    </citation>
    <scope>NUCLEOTIDE SEQUENCE [LARGE SCALE GENOMIC DNA]</scope>
    <source>
        <strain evidence="1 2">LMG 32289</strain>
    </source>
</reference>
<name>A0ABN7ZDV7_9BURK</name>
<evidence type="ECO:0000313" key="2">
    <source>
        <dbReference type="Proteomes" id="UP000706525"/>
    </source>
</evidence>
<organism evidence="1 2">
    <name type="scientific">Cupriavidus pampae</name>
    <dbReference type="NCBI Taxonomy" id="659251"/>
    <lineage>
        <taxon>Bacteria</taxon>
        <taxon>Pseudomonadati</taxon>
        <taxon>Pseudomonadota</taxon>
        <taxon>Betaproteobacteria</taxon>
        <taxon>Burkholderiales</taxon>
        <taxon>Burkholderiaceae</taxon>
        <taxon>Cupriavidus</taxon>
    </lineage>
</organism>
<gene>
    <name evidence="1" type="ORF">LMG32289_05537</name>
</gene>
<dbReference type="RefSeq" id="WP_223994185.1">
    <property type="nucleotide sequence ID" value="NZ_CAJZAG010000012.1"/>
</dbReference>